<evidence type="ECO:0000313" key="4">
    <source>
        <dbReference type="Proteomes" id="UP001408594"/>
    </source>
</evidence>
<feature type="chain" id="PRO_5047123258" description="Alginate export domain-containing protein" evidence="1">
    <location>
        <begin position="27"/>
        <end position="593"/>
    </location>
</feature>
<dbReference type="InterPro" id="IPR025388">
    <property type="entry name" value="Alginate_export_dom"/>
</dbReference>
<evidence type="ECO:0000256" key="1">
    <source>
        <dbReference type="SAM" id="SignalP"/>
    </source>
</evidence>
<feature type="domain" description="Alginate export" evidence="2">
    <location>
        <begin position="250"/>
        <end position="556"/>
    </location>
</feature>
<evidence type="ECO:0000313" key="3">
    <source>
        <dbReference type="EMBL" id="GAA5524963.1"/>
    </source>
</evidence>
<proteinExistence type="predicted"/>
<keyword evidence="1" id="KW-0732">Signal</keyword>
<dbReference type="Proteomes" id="UP001408594">
    <property type="component" value="Unassembled WGS sequence"/>
</dbReference>
<protein>
    <recommendedName>
        <fullName evidence="2">Alginate export domain-containing protein</fullName>
    </recommendedName>
</protein>
<reference evidence="3 4" key="1">
    <citation type="submission" date="2024-02" db="EMBL/GenBank/DDBJ databases">
        <title>Microbulbifer aestuariivivens NBRC 112533.</title>
        <authorList>
            <person name="Ichikawa N."/>
            <person name="Katano-Makiyama Y."/>
            <person name="Hidaka K."/>
        </authorList>
    </citation>
    <scope>NUCLEOTIDE SEQUENCE [LARGE SCALE GENOMIC DNA]</scope>
    <source>
        <strain evidence="3 4">NBRC 112533</strain>
    </source>
</reference>
<accession>A0ABP9WRR7</accession>
<organism evidence="3 4">
    <name type="scientific">Microbulbifer aestuariivivens</name>
    <dbReference type="NCBI Taxonomy" id="1908308"/>
    <lineage>
        <taxon>Bacteria</taxon>
        <taxon>Pseudomonadati</taxon>
        <taxon>Pseudomonadota</taxon>
        <taxon>Gammaproteobacteria</taxon>
        <taxon>Cellvibrionales</taxon>
        <taxon>Microbulbiferaceae</taxon>
        <taxon>Microbulbifer</taxon>
    </lineage>
</organism>
<dbReference type="RefSeq" id="WP_345550262.1">
    <property type="nucleotide sequence ID" value="NZ_BAABRT010000010.1"/>
</dbReference>
<dbReference type="InterPro" id="IPR053728">
    <property type="entry name" value="Alginate_Permeability_Chnl"/>
</dbReference>
<gene>
    <name evidence="3" type="ORF">Maes01_01523</name>
</gene>
<sequence length="593" mass="64054">MAPYQTGALILICALALLPYTPATLAQSGFSGATSGAPGTGPGYEALSPLQTGQIVDQVIVNISPAGLEDEQALSGEIRRALGISVGTPWNPALGARALAAVEAIPRVAKASYGPRRFIRGSRNALVVNVHISDTATPAATGVFQSGDPGDFPVLYRRYSSYLQAILNGGNGVFSDGNPWFDAAEVFTRGNPLVLDPALGAQTGSRASWSEAFVQLGLGGVMPLNHSSLYGFAAMTGIGVASVGGDIFRDQNRSTFDTEQAYAGMLYAPANTTTRIKISAGRQNYILNEGFLVSQFGWQFNAGPRPGVYLSPRTAADATVLGYINRDDWTAQLFHINPSIDDRLRPKSKLNGLNLRKTIDERLSIDGTLLHVADSSVIYTTPDGSPGGREGLWTAAAHLLRHAPANSDGFWLESEIAHQWNDHLPMSAYAGYATVGYIARESAWQPSLSYRLATFSGDDPNTETYERFDTLFSGGLNEWLQGISLAKLLTQANTKTNRLRFNVSPRESLNLTLDLYQRSANRRNNLGGNRALGTLSSKELGYEVDFVIRWSVSRRLFAQGLFGVAIPQRGVKDAADNHSQNWSTAQLQLFWTL</sequence>
<evidence type="ECO:0000259" key="2">
    <source>
        <dbReference type="Pfam" id="PF13372"/>
    </source>
</evidence>
<dbReference type="Pfam" id="PF13372">
    <property type="entry name" value="Alginate_exp"/>
    <property type="match status" value="1"/>
</dbReference>
<keyword evidence="4" id="KW-1185">Reference proteome</keyword>
<comment type="caution">
    <text evidence="3">The sequence shown here is derived from an EMBL/GenBank/DDBJ whole genome shotgun (WGS) entry which is preliminary data.</text>
</comment>
<name>A0ABP9WRR7_9GAMM</name>
<dbReference type="Gene3D" id="2.40.160.100">
    <property type="match status" value="1"/>
</dbReference>
<feature type="signal peptide" evidence="1">
    <location>
        <begin position="1"/>
        <end position="26"/>
    </location>
</feature>
<dbReference type="EMBL" id="BAABRT010000010">
    <property type="protein sequence ID" value="GAA5524963.1"/>
    <property type="molecule type" value="Genomic_DNA"/>
</dbReference>